<keyword evidence="2 5" id="KW-0812">Transmembrane</keyword>
<feature type="non-terminal residue" evidence="6">
    <location>
        <position position="232"/>
    </location>
</feature>
<protein>
    <recommendedName>
        <fullName evidence="8">Tetraspanin-31</fullName>
    </recommendedName>
</protein>
<dbReference type="EMBL" id="KK116535">
    <property type="protein sequence ID" value="KFM68048.1"/>
    <property type="molecule type" value="Genomic_DNA"/>
</dbReference>
<dbReference type="InterPro" id="IPR018499">
    <property type="entry name" value="Tetraspanin/Peripherin"/>
</dbReference>
<evidence type="ECO:0000313" key="6">
    <source>
        <dbReference type="EMBL" id="KFM68048.1"/>
    </source>
</evidence>
<dbReference type="AlphaFoldDB" id="A0A087TSF9"/>
<feature type="transmembrane region" description="Helical" evidence="5">
    <location>
        <begin position="194"/>
        <end position="214"/>
    </location>
</feature>
<reference evidence="6 7" key="1">
    <citation type="submission" date="2013-11" db="EMBL/GenBank/DDBJ databases">
        <title>Genome sequencing of Stegodyphus mimosarum.</title>
        <authorList>
            <person name="Bechsgaard J."/>
        </authorList>
    </citation>
    <scope>NUCLEOTIDE SEQUENCE [LARGE SCALE GENOMIC DNA]</scope>
</reference>
<dbReference type="OMA" id="TCEANCI"/>
<keyword evidence="7" id="KW-1185">Reference proteome</keyword>
<name>A0A087TSF9_STEMI</name>
<evidence type="ECO:0000256" key="5">
    <source>
        <dbReference type="SAM" id="Phobius"/>
    </source>
</evidence>
<dbReference type="Pfam" id="PF00335">
    <property type="entry name" value="Tetraspanin"/>
    <property type="match status" value="1"/>
</dbReference>
<evidence type="ECO:0000256" key="3">
    <source>
        <dbReference type="ARBA" id="ARBA00022989"/>
    </source>
</evidence>
<evidence type="ECO:0000256" key="4">
    <source>
        <dbReference type="ARBA" id="ARBA00023136"/>
    </source>
</evidence>
<proteinExistence type="predicted"/>
<dbReference type="Proteomes" id="UP000054359">
    <property type="component" value="Unassembled WGS sequence"/>
</dbReference>
<evidence type="ECO:0008006" key="8">
    <source>
        <dbReference type="Google" id="ProtNLM"/>
    </source>
</evidence>
<accession>A0A087TSF9</accession>
<sequence length="232" mass="25716">MFTPWKICCINPEIKCKMCGGFTCSKNALIALNIIYILVSFILIGVAAYSRVASIVTNLAIVGGIIACGVFLFLLSLMGLIGAIKHHQVLLFFYMVILFLLFIIQFSIACACLAVSTAQQHQIAMEGWRRAKPNIKIKAQTFFHCYGFENQSLSPDDPLGGGVPYQNITGCSVDGVNQCPTCWRILRNAINSSLKISGGIGLFFSFTEVLAVFITHRYRHLWLPLKERVSLL</sequence>
<keyword evidence="3 5" id="KW-1133">Transmembrane helix</keyword>
<organism evidence="6 7">
    <name type="scientific">Stegodyphus mimosarum</name>
    <name type="common">African social velvet spider</name>
    <dbReference type="NCBI Taxonomy" id="407821"/>
    <lineage>
        <taxon>Eukaryota</taxon>
        <taxon>Metazoa</taxon>
        <taxon>Ecdysozoa</taxon>
        <taxon>Arthropoda</taxon>
        <taxon>Chelicerata</taxon>
        <taxon>Arachnida</taxon>
        <taxon>Araneae</taxon>
        <taxon>Araneomorphae</taxon>
        <taxon>Entelegynae</taxon>
        <taxon>Eresoidea</taxon>
        <taxon>Eresidae</taxon>
        <taxon>Stegodyphus</taxon>
    </lineage>
</organism>
<evidence type="ECO:0000313" key="7">
    <source>
        <dbReference type="Proteomes" id="UP000054359"/>
    </source>
</evidence>
<gene>
    <name evidence="6" type="ORF">X975_18064</name>
</gene>
<feature type="transmembrane region" description="Helical" evidence="5">
    <location>
        <begin position="90"/>
        <end position="115"/>
    </location>
</feature>
<comment type="subcellular location">
    <subcellularLocation>
        <location evidence="1">Membrane</location>
        <topology evidence="1">Multi-pass membrane protein</topology>
    </subcellularLocation>
</comment>
<dbReference type="GO" id="GO:0016020">
    <property type="term" value="C:membrane"/>
    <property type="evidence" value="ECO:0007669"/>
    <property type="project" value="UniProtKB-SubCell"/>
</dbReference>
<evidence type="ECO:0000256" key="1">
    <source>
        <dbReference type="ARBA" id="ARBA00004141"/>
    </source>
</evidence>
<evidence type="ECO:0000256" key="2">
    <source>
        <dbReference type="ARBA" id="ARBA00022692"/>
    </source>
</evidence>
<feature type="transmembrane region" description="Helical" evidence="5">
    <location>
        <begin position="28"/>
        <end position="49"/>
    </location>
</feature>
<dbReference type="OrthoDB" id="5845060at2759"/>
<dbReference type="PRINTS" id="PR00259">
    <property type="entry name" value="TMFOUR"/>
</dbReference>
<feature type="transmembrane region" description="Helical" evidence="5">
    <location>
        <begin position="61"/>
        <end position="84"/>
    </location>
</feature>
<dbReference type="STRING" id="407821.A0A087TSF9"/>
<keyword evidence="4 5" id="KW-0472">Membrane</keyword>